<protein>
    <submittedName>
        <fullName evidence="1">Uncharacterized protein</fullName>
    </submittedName>
</protein>
<name>A0AAU6W3K6_9VIRU</name>
<gene>
    <name evidence="1" type="ORF">Cygsa01_00170</name>
</gene>
<reference evidence="1" key="1">
    <citation type="journal article" date="2024" name="J. Gen. Virol.">
        <title>Novel phages of Pseudomonas syringae unveil numerous potential auxiliary metabolic genes.</title>
        <authorList>
            <person name="Feltin C."/>
            <person name="Garneau J.R."/>
            <person name="Morris C.E."/>
            <person name="Berard A."/>
            <person name="Torres-Barcelo C."/>
        </authorList>
    </citation>
    <scope>NUCLEOTIDE SEQUENCE</scope>
</reference>
<accession>A0AAU6W3K6</accession>
<sequence>MGQFNDFLRNYRHRIDEDGESPTNVTGASIAMNPGGGLTFTRKMVGVHPHYTVEDHVYRDIRKGKKKYSRWDKYIPHDSELCTAMKACMGKYGQVTVESKLGGQSVRLRK</sequence>
<proteinExistence type="predicted"/>
<organism evidence="1">
    <name type="scientific">Pseudomonas phage Cygsa01</name>
    <dbReference type="NCBI Taxonomy" id="3138529"/>
    <lineage>
        <taxon>Viruses</taxon>
    </lineage>
</organism>
<evidence type="ECO:0000313" key="1">
    <source>
        <dbReference type="EMBL" id="XAI71216.1"/>
    </source>
</evidence>
<dbReference type="EMBL" id="PP179332">
    <property type="protein sequence ID" value="XAI71216.1"/>
    <property type="molecule type" value="Genomic_DNA"/>
</dbReference>